<feature type="compositionally biased region" description="Pro residues" evidence="1">
    <location>
        <begin position="60"/>
        <end position="73"/>
    </location>
</feature>
<reference evidence="3 4" key="1">
    <citation type="submission" date="2016-10" db="EMBL/GenBank/DDBJ databases">
        <title>Draft genome sequence of Coniochaeta ligniaria NRRL30616, a lignocellulolytic fungus for bioabatement of inhibitors in plant biomass hydrolysates.</title>
        <authorList>
            <consortium name="DOE Joint Genome Institute"/>
            <person name="Jimenez D.J."/>
            <person name="Hector R.E."/>
            <person name="Riley R."/>
            <person name="Sun H."/>
            <person name="Grigoriev I.V."/>
            <person name="Van Elsas J.D."/>
            <person name="Nichols N.N."/>
        </authorList>
    </citation>
    <scope>NUCLEOTIDE SEQUENCE [LARGE SCALE GENOMIC DNA]</scope>
    <source>
        <strain evidence="3 4">NRRL 30616</strain>
    </source>
</reference>
<feature type="compositionally biased region" description="Low complexity" evidence="1">
    <location>
        <begin position="7"/>
        <end position="26"/>
    </location>
</feature>
<evidence type="ECO:0000256" key="1">
    <source>
        <dbReference type="SAM" id="MobiDB-lite"/>
    </source>
</evidence>
<dbReference type="AlphaFoldDB" id="A0A1J7I5Z8"/>
<sequence length="373" mass="40298">MDKSLFSSYLMQRSLSGSSSSRSIESWLETVASSHAPETGTESPPRGRQLKRKRASMVPPVGPDGPRRPPSPAKRPRLDSIAADDDDAQEASSRLSKPVRYDALADNPFEQLPDDVRDLFTEIYNIGQHESFIPAEVRQDIQIMVGDLHFRSRWFQEPATTLSPAQAFLAGATHKLIDSGQRSTKPTTPEAFALRELDTLRDLEEAARDCVSASEAAWHTRVHVPLLAHATSGFRSVAVELASTAQIARGAMPPTTHNDGHDVSQGKMIDIAVVLRPTPNTRLANAIAAAAASTSGGADTFESVNQTSYPPLRFCPVAVSVETKASSADVEAGKVQLGVWIAAWHRRMDALRTSGNVGTAIVTLPLLLITGHQ</sequence>
<gene>
    <name evidence="3" type="ORF">CONLIGDRAFT_142503</name>
</gene>
<organism evidence="3 4">
    <name type="scientific">Coniochaeta ligniaria NRRL 30616</name>
    <dbReference type="NCBI Taxonomy" id="1408157"/>
    <lineage>
        <taxon>Eukaryota</taxon>
        <taxon>Fungi</taxon>
        <taxon>Dikarya</taxon>
        <taxon>Ascomycota</taxon>
        <taxon>Pezizomycotina</taxon>
        <taxon>Sordariomycetes</taxon>
        <taxon>Sordariomycetidae</taxon>
        <taxon>Coniochaetales</taxon>
        <taxon>Coniochaetaceae</taxon>
        <taxon>Coniochaeta</taxon>
    </lineage>
</organism>
<feature type="region of interest" description="Disordered" evidence="1">
    <location>
        <begin position="1"/>
        <end position="97"/>
    </location>
</feature>
<dbReference type="Proteomes" id="UP000182658">
    <property type="component" value="Unassembled WGS sequence"/>
</dbReference>
<name>A0A1J7I5Z8_9PEZI</name>
<dbReference type="Pfam" id="PF20516">
    <property type="entry name" value="PDDEXK_12"/>
    <property type="match status" value="1"/>
</dbReference>
<accession>A0A1J7I5Z8</accession>
<evidence type="ECO:0000259" key="2">
    <source>
        <dbReference type="Pfam" id="PF20516"/>
    </source>
</evidence>
<evidence type="ECO:0000313" key="3">
    <source>
        <dbReference type="EMBL" id="OIW23063.1"/>
    </source>
</evidence>
<protein>
    <recommendedName>
        <fullName evidence="2">PD-(D/E)XK nuclease-like domain-containing protein</fullName>
    </recommendedName>
</protein>
<evidence type="ECO:0000313" key="4">
    <source>
        <dbReference type="Proteomes" id="UP000182658"/>
    </source>
</evidence>
<dbReference type="EMBL" id="KV875108">
    <property type="protein sequence ID" value="OIW23063.1"/>
    <property type="molecule type" value="Genomic_DNA"/>
</dbReference>
<dbReference type="InterPro" id="IPR046797">
    <property type="entry name" value="PDDEXK_12"/>
</dbReference>
<feature type="domain" description="PD-(D/E)XK nuclease-like" evidence="2">
    <location>
        <begin position="189"/>
        <end position="373"/>
    </location>
</feature>
<proteinExistence type="predicted"/>
<dbReference type="InParanoid" id="A0A1J7I5Z8"/>
<keyword evidence="4" id="KW-1185">Reference proteome</keyword>
<dbReference type="OrthoDB" id="5244165at2759"/>